<keyword evidence="5" id="KW-1185">Reference proteome</keyword>
<dbReference type="GO" id="GO:0009245">
    <property type="term" value="P:lipid A biosynthetic process"/>
    <property type="evidence" value="ECO:0007669"/>
    <property type="project" value="TreeGrafter"/>
</dbReference>
<gene>
    <name evidence="4" type="primary">ykoQ</name>
    <name evidence="4" type="ORF">GCM10010918_40790</name>
</gene>
<dbReference type="AlphaFoldDB" id="A0A917HHX2"/>
<accession>A0A917HHX2</accession>
<reference evidence="4 5" key="1">
    <citation type="journal article" date="2014" name="Int. J. Syst. Evol. Microbiol.">
        <title>Complete genome sequence of Corynebacterium casei LMG S-19264T (=DSM 44701T), isolated from a smear-ripened cheese.</title>
        <authorList>
            <consortium name="US DOE Joint Genome Institute (JGI-PGF)"/>
            <person name="Walter F."/>
            <person name="Albersmeier A."/>
            <person name="Kalinowski J."/>
            <person name="Ruckert C."/>
        </authorList>
    </citation>
    <scope>NUCLEOTIDE SEQUENCE [LARGE SCALE GENOMIC DNA]</scope>
    <source>
        <strain evidence="4 5">CGMCC 1.15286</strain>
    </source>
</reference>
<protein>
    <submittedName>
        <fullName evidence="4">Metallophosphoesterase YkoQ</fullName>
    </submittedName>
</protein>
<dbReference type="SUPFAM" id="SSF56300">
    <property type="entry name" value="Metallo-dependent phosphatases"/>
    <property type="match status" value="1"/>
</dbReference>
<comment type="caution">
    <text evidence="4">The sequence shown here is derived from an EMBL/GenBank/DDBJ whole genome shotgun (WGS) entry which is preliminary data.</text>
</comment>
<dbReference type="EMBL" id="BMHY01000009">
    <property type="protein sequence ID" value="GGG79552.1"/>
    <property type="molecule type" value="Genomic_DNA"/>
</dbReference>
<dbReference type="InterPro" id="IPR051158">
    <property type="entry name" value="Metallophosphoesterase_sf"/>
</dbReference>
<organism evidence="4 5">
    <name type="scientific">Paenibacillus radicis</name>
    <name type="common">ex Gao et al. 2016</name>
    <dbReference type="NCBI Taxonomy" id="1737354"/>
    <lineage>
        <taxon>Bacteria</taxon>
        <taxon>Bacillati</taxon>
        <taxon>Bacillota</taxon>
        <taxon>Bacilli</taxon>
        <taxon>Bacillales</taxon>
        <taxon>Paenibacillaceae</taxon>
        <taxon>Paenibacillus</taxon>
    </lineage>
</organism>
<keyword evidence="1" id="KW-0479">Metal-binding</keyword>
<dbReference type="GO" id="GO:0008758">
    <property type="term" value="F:UDP-2,3-diacylglucosamine hydrolase activity"/>
    <property type="evidence" value="ECO:0007669"/>
    <property type="project" value="TreeGrafter"/>
</dbReference>
<dbReference type="RefSeq" id="WP_188891051.1">
    <property type="nucleotide sequence ID" value="NZ_BMHY01000009.1"/>
</dbReference>
<dbReference type="GO" id="GO:0016020">
    <property type="term" value="C:membrane"/>
    <property type="evidence" value="ECO:0007669"/>
    <property type="project" value="GOC"/>
</dbReference>
<dbReference type="InterPro" id="IPR004843">
    <property type="entry name" value="Calcineurin-like_PHP"/>
</dbReference>
<sequence length="256" mass="28600">MVYMIAAALAVALLYFLFIFPTQWLKVERVQYPAGLGMKVLHISDLHVEKIRISAARIKRLIETERPSYIFITGDFTQNGKYLPKVRVYLEAIAGCGIPVFAVLGNHDHRLAAGQMKQLVKLMKDTGVQLLSNRSYDAGEFMLVGIDDSGSKKSKPKLAFQGANRGKPIIVLTHDPNLVLQLTHRYKYLMAGHFHGMQFNVPFLFRYINKGKLAAAGIVKGLHEGEQGAYYISKGISQAGPNARFLVRSEVTIHEL</sequence>
<evidence type="ECO:0000313" key="4">
    <source>
        <dbReference type="EMBL" id="GGG79552.1"/>
    </source>
</evidence>
<proteinExistence type="predicted"/>
<evidence type="ECO:0000256" key="2">
    <source>
        <dbReference type="ARBA" id="ARBA00022801"/>
    </source>
</evidence>
<dbReference type="InterPro" id="IPR029052">
    <property type="entry name" value="Metallo-depent_PP-like"/>
</dbReference>
<dbReference type="Proteomes" id="UP000600247">
    <property type="component" value="Unassembled WGS sequence"/>
</dbReference>
<dbReference type="PANTHER" id="PTHR31302">
    <property type="entry name" value="TRANSMEMBRANE PROTEIN WITH METALLOPHOSPHOESTERASE DOMAIN-RELATED"/>
    <property type="match status" value="1"/>
</dbReference>
<dbReference type="PANTHER" id="PTHR31302:SF31">
    <property type="entry name" value="PHOSPHODIESTERASE YAEI"/>
    <property type="match status" value="1"/>
</dbReference>
<name>A0A917HHX2_9BACL</name>
<evidence type="ECO:0000259" key="3">
    <source>
        <dbReference type="Pfam" id="PF00149"/>
    </source>
</evidence>
<dbReference type="GO" id="GO:0046872">
    <property type="term" value="F:metal ion binding"/>
    <property type="evidence" value="ECO:0007669"/>
    <property type="project" value="UniProtKB-KW"/>
</dbReference>
<evidence type="ECO:0000313" key="5">
    <source>
        <dbReference type="Proteomes" id="UP000600247"/>
    </source>
</evidence>
<feature type="domain" description="Calcineurin-like phosphoesterase" evidence="3">
    <location>
        <begin position="38"/>
        <end position="196"/>
    </location>
</feature>
<dbReference type="Pfam" id="PF00149">
    <property type="entry name" value="Metallophos"/>
    <property type="match status" value="1"/>
</dbReference>
<evidence type="ECO:0000256" key="1">
    <source>
        <dbReference type="ARBA" id="ARBA00022723"/>
    </source>
</evidence>
<dbReference type="Gene3D" id="3.60.21.10">
    <property type="match status" value="1"/>
</dbReference>
<keyword evidence="2" id="KW-0378">Hydrolase</keyword>